<proteinExistence type="predicted"/>
<organism evidence="2 3">
    <name type="scientific">Pseudomonas nunensis</name>
    <dbReference type="NCBI Taxonomy" id="2961896"/>
    <lineage>
        <taxon>Bacteria</taxon>
        <taxon>Pseudomonadati</taxon>
        <taxon>Pseudomonadota</taxon>
        <taxon>Gammaproteobacteria</taxon>
        <taxon>Pseudomonadales</taxon>
        <taxon>Pseudomonadaceae</taxon>
        <taxon>Pseudomonas</taxon>
    </lineage>
</organism>
<dbReference type="EMBL" id="CP101125">
    <property type="protein sequence ID" value="UTO15627.1"/>
    <property type="molecule type" value="Genomic_DNA"/>
</dbReference>
<dbReference type="CDD" id="cd00093">
    <property type="entry name" value="HTH_XRE"/>
    <property type="match status" value="1"/>
</dbReference>
<feature type="domain" description="HTH cro/C1-type" evidence="1">
    <location>
        <begin position="41"/>
        <end position="73"/>
    </location>
</feature>
<dbReference type="PROSITE" id="PS50943">
    <property type="entry name" value="HTH_CROC1"/>
    <property type="match status" value="1"/>
</dbReference>
<dbReference type="Proteomes" id="UP001059607">
    <property type="component" value="Chromosome"/>
</dbReference>
<keyword evidence="3" id="KW-1185">Reference proteome</keyword>
<dbReference type="InterPro" id="IPR001387">
    <property type="entry name" value="Cro/C1-type_HTH"/>
</dbReference>
<dbReference type="SMART" id="SM00530">
    <property type="entry name" value="HTH_XRE"/>
    <property type="match status" value="1"/>
</dbReference>
<protein>
    <submittedName>
        <fullName evidence="2">Resolvase</fullName>
    </submittedName>
</protein>
<evidence type="ECO:0000313" key="3">
    <source>
        <dbReference type="Proteomes" id="UP001059607"/>
    </source>
</evidence>
<accession>A0ABY5ELJ0</accession>
<dbReference type="SUPFAM" id="SSF47413">
    <property type="entry name" value="lambda repressor-like DNA-binding domains"/>
    <property type="match status" value="1"/>
</dbReference>
<evidence type="ECO:0000313" key="2">
    <source>
        <dbReference type="EMBL" id="UTO15627.1"/>
    </source>
</evidence>
<dbReference type="Gene3D" id="1.10.260.40">
    <property type="entry name" value="lambda repressor-like DNA-binding domains"/>
    <property type="match status" value="1"/>
</dbReference>
<reference evidence="2" key="1">
    <citation type="submission" date="2022-07" db="EMBL/GenBank/DDBJ databases">
        <title>Pseudomonas nunamit sp. nov. an antifungal species isolated from Greenland.</title>
        <authorList>
            <person name="Ntana F."/>
            <person name="Hennessy R.C."/>
            <person name="Zervas A."/>
            <person name="Stougaard P."/>
        </authorList>
    </citation>
    <scope>NUCLEOTIDE SEQUENCE</scope>
    <source>
        <strain evidence="2">In5</strain>
    </source>
</reference>
<name>A0ABY5ELJ0_9PSED</name>
<sequence length="166" mass="18104">MALSSLLGQTMSLKNEIAGALRAIRTIRGFDYGDLADVSAKANIGKLEQGKSNITVSKLIEIAEALHFDPVALMALCVAIQKDEPTDTTLERARAELASFKADGGEQLVRNQFMGKELKKRPSGKPGKTENADAVRELKALGLRQAEVARRLGLASSTVYRYWQKD</sequence>
<gene>
    <name evidence="2" type="ORF">NK667_04475</name>
</gene>
<dbReference type="RefSeq" id="WP_236708553.1">
    <property type="nucleotide sequence ID" value="NZ_CP101125.1"/>
</dbReference>
<evidence type="ECO:0000259" key="1">
    <source>
        <dbReference type="PROSITE" id="PS50943"/>
    </source>
</evidence>
<dbReference type="InterPro" id="IPR010982">
    <property type="entry name" value="Lambda_DNA-bd_dom_sf"/>
</dbReference>